<accession>A0A6A5AGQ6</accession>
<protein>
    <submittedName>
        <fullName evidence="1">Uncharacterized protein</fullName>
    </submittedName>
</protein>
<dbReference type="EMBL" id="VJMI01012334">
    <property type="protein sequence ID" value="KAF0750404.1"/>
    <property type="molecule type" value="Genomic_DNA"/>
</dbReference>
<dbReference type="Gene3D" id="1.25.40.10">
    <property type="entry name" value="Tetratricopeptide repeat domain"/>
    <property type="match status" value="1"/>
</dbReference>
<name>A0A6A5AGQ6_APHAT</name>
<dbReference type="VEuPathDB" id="FungiDB:H257_15500"/>
<proteinExistence type="predicted"/>
<dbReference type="PANTHER" id="PTHR46014">
    <property type="entry name" value="TETRATRICOPEPTIDE REPEAT PROTEIN 1"/>
    <property type="match status" value="1"/>
</dbReference>
<evidence type="ECO:0000313" key="2">
    <source>
        <dbReference type="Proteomes" id="UP000469452"/>
    </source>
</evidence>
<gene>
    <name evidence="1" type="ORF">AaE_006732</name>
</gene>
<dbReference type="InterPro" id="IPR052769">
    <property type="entry name" value="TPR_domain_protein"/>
</dbReference>
<dbReference type="InterPro" id="IPR011990">
    <property type="entry name" value="TPR-like_helical_dom_sf"/>
</dbReference>
<dbReference type="PANTHER" id="PTHR46014:SF1">
    <property type="entry name" value="TETRATRICOPEPTIDE REPEAT PROTEIN 1"/>
    <property type="match status" value="1"/>
</dbReference>
<dbReference type="AlphaFoldDB" id="A0A6A5AGQ6"/>
<sequence length="573" mass="62722">MADDAADALSVHLTTAHGVKVLASIATNDDHDDLSLQAEALRLLSEHAHDPTIASAWESSSVLTYVLASPALKDADSDLHLVLWRCLAQCAETVTPLLPQLWSARRSILDVATSIQDAPLHSTSLAAHTLAALVASVAEHAPALLVASASTGPFAGFGDLSDLGLAFVRQVKLWYVLTNEAALLSMLAHATTTVSDVKVTFQAKLPALVCREYVLYHETFDLHYNAVAFLSNLMHVLWRDDVAAPESTTRHDHIFGHVVLRLCLSKHKIVWSEMRGVLEHIVMSSPDFAAANLVPQPHLRGAVAHVAAKSHDVAAWTTSLLDQVDTFETVHRINVIQLPSLQIDLTLRDAVDVATTLKTTGNRWFRDGNYTAARSFYRVALSTLTVSEAFNASRRPTPVKLTVGHPVKVQQGTAWLVGMVSDVNEDVVDVMFDNGTEADNVPIHKVHMLPVETSAIADLRLHLCMNSAKCLHALGCTQDAIECLTFALTVSSEHIPALYLRGVLSMATHDTSQAKSDLQTAHQLVSKTKTHVEMDGNIRTAWSRLQLMVKHRKRADKRMIKEMVAYLNTINIE</sequence>
<evidence type="ECO:0000313" key="1">
    <source>
        <dbReference type="EMBL" id="KAF0750404.1"/>
    </source>
</evidence>
<comment type="caution">
    <text evidence="1">The sequence shown here is derived from an EMBL/GenBank/DDBJ whole genome shotgun (WGS) entry which is preliminary data.</text>
</comment>
<reference evidence="1 2" key="1">
    <citation type="submission" date="2019-06" db="EMBL/GenBank/DDBJ databases">
        <title>Genomics analysis of Aphanomyces spp. identifies a new class of oomycete effector associated with host adaptation.</title>
        <authorList>
            <person name="Gaulin E."/>
        </authorList>
    </citation>
    <scope>NUCLEOTIDE SEQUENCE [LARGE SCALE GENOMIC DNA]</scope>
    <source>
        <strain evidence="1 2">E</strain>
    </source>
</reference>
<dbReference type="Proteomes" id="UP000469452">
    <property type="component" value="Unassembled WGS sequence"/>
</dbReference>
<dbReference type="SUPFAM" id="SSF48452">
    <property type="entry name" value="TPR-like"/>
    <property type="match status" value="1"/>
</dbReference>
<organism evidence="1 2">
    <name type="scientific">Aphanomyces astaci</name>
    <name type="common">Crayfish plague agent</name>
    <dbReference type="NCBI Taxonomy" id="112090"/>
    <lineage>
        <taxon>Eukaryota</taxon>
        <taxon>Sar</taxon>
        <taxon>Stramenopiles</taxon>
        <taxon>Oomycota</taxon>
        <taxon>Saprolegniomycetes</taxon>
        <taxon>Saprolegniales</taxon>
        <taxon>Verrucalvaceae</taxon>
        <taxon>Aphanomyces</taxon>
    </lineage>
</organism>